<accession>A0A0S1SRP1</accession>
<dbReference type="Pfam" id="PF01936">
    <property type="entry name" value="NYN"/>
    <property type="match status" value="1"/>
</dbReference>
<accession>A0A0S1SP87</accession>
<dbReference type="STRING" id="1735162.PeribacterB2_0466"/>
<dbReference type="KEGG" id="prf:PeribacterA2_0467"/>
<dbReference type="PANTHER" id="PTHR35458">
    <property type="entry name" value="SLR0755 PROTEIN"/>
    <property type="match status" value="1"/>
</dbReference>
<evidence type="ECO:0000313" key="2">
    <source>
        <dbReference type="EMBL" id="ALM13158.1"/>
    </source>
</evidence>
<accession>A0A0S1SK82</accession>
<dbReference type="PANTHER" id="PTHR35458:SF2">
    <property type="entry name" value="SLR0755 PROTEIN"/>
    <property type="match status" value="1"/>
</dbReference>
<organism evidence="2 3">
    <name type="scientific">Candidatus Peribacter riflensis</name>
    <dbReference type="NCBI Taxonomy" id="1735162"/>
    <lineage>
        <taxon>Bacteria</taxon>
        <taxon>Candidatus Peregrinibacteriota</taxon>
        <taxon>Candidatus Peribacteria</taxon>
        <taxon>Candidatus Peribacterales</taxon>
        <taxon>Candidatus Peribacteraceae</taxon>
        <taxon>Candidatus Peribacter</taxon>
    </lineage>
</organism>
<accession>A0A0S1SIY4</accession>
<name>A0A0S1SP87_9BACT</name>
<evidence type="ECO:0000259" key="1">
    <source>
        <dbReference type="Pfam" id="PF01936"/>
    </source>
</evidence>
<dbReference type="Proteomes" id="UP000069135">
    <property type="component" value="Chromosome"/>
</dbReference>
<reference evidence="2 3" key="2">
    <citation type="journal article" date="2016" name="PeerJ">
        <title>Analysis of five complete genome sequences for members of the class Peribacteria in the recently recognized Peregrinibacteria bacterial phylum.</title>
        <authorList>
            <person name="Anantharaman K."/>
            <person name="Brown C.T."/>
            <person name="Burstein D."/>
            <person name="Castelle C.J."/>
            <person name="Probst A.J."/>
            <person name="Thomas B.C."/>
            <person name="Williams K.H."/>
            <person name="Banfield J.F."/>
        </authorList>
    </citation>
    <scope>NUCLEOTIDE SEQUENCE [LARGE SCALE GENOMIC DNA]</scope>
    <source>
        <strain evidence="2">RIFOXYD1_FULL_PER-ii_59_16</strain>
    </source>
</reference>
<dbReference type="AlphaFoldDB" id="A0A0S1SP87"/>
<proteinExistence type="predicted"/>
<dbReference type="InterPro" id="IPR021139">
    <property type="entry name" value="NYN"/>
</dbReference>
<evidence type="ECO:0000313" key="3">
    <source>
        <dbReference type="Proteomes" id="UP000069135"/>
    </source>
</evidence>
<dbReference type="EMBL" id="CP013065">
    <property type="protein sequence ID" value="ALM13158.1"/>
    <property type="molecule type" value="Genomic_DNA"/>
</dbReference>
<sequence>MNAPAPKNIAYIDGANLHKSISALGWKLDYRVFRRWLEQKYGVEAVYIFIGLIPAQRSLYLRLQEYGYVLVYKEVTYDGEGRVKGNCDADLVLKVTQDYYEGRIAQAILVASDGDYSSLVAFLKEKRVFRTLLSPSNNCSFLLRKLNIPIVYLNMLRGKLEKKNP</sequence>
<protein>
    <recommendedName>
        <fullName evidence="1">NYN domain-containing protein</fullName>
    </recommendedName>
</protein>
<dbReference type="Gene3D" id="3.40.50.1010">
    <property type="entry name" value="5'-nuclease"/>
    <property type="match status" value="1"/>
</dbReference>
<feature type="domain" description="NYN" evidence="1">
    <location>
        <begin position="11"/>
        <end position="131"/>
    </location>
</feature>
<accession>A0A0S1SP45</accession>
<gene>
    <name evidence="2" type="ORF">PeribacterD1_0467</name>
</gene>
<dbReference type="InterPro" id="IPR047140">
    <property type="entry name" value="LabA"/>
</dbReference>
<reference evidence="3" key="1">
    <citation type="submission" date="2015-10" db="EMBL/GenBank/DDBJ databases">
        <title>Analysis of five complete genome sequences for members of the class Peribacteria in the recently recognized Peregrinibacteria bacterial phylum.</title>
        <authorList>
            <person name="Anantharaman K."/>
            <person name="Brown C.T."/>
            <person name="Burstein D."/>
            <person name="Castelle C.J."/>
            <person name="Probst A.J."/>
            <person name="Thomas B.C."/>
            <person name="Williams K.H."/>
            <person name="Banfield J.F."/>
        </authorList>
    </citation>
    <scope>NUCLEOTIDE SEQUENCE [LARGE SCALE GENOMIC DNA]</scope>
</reference>
<dbReference type="GO" id="GO:0004540">
    <property type="term" value="F:RNA nuclease activity"/>
    <property type="evidence" value="ECO:0007669"/>
    <property type="project" value="InterPro"/>
</dbReference>